<feature type="region of interest" description="Disordered" evidence="1">
    <location>
        <begin position="27"/>
        <end position="55"/>
    </location>
</feature>
<proteinExistence type="predicted"/>
<reference evidence="2" key="2">
    <citation type="journal article" date="2022" name="Proc. Natl. Acad. Sci. U.S.A.">
        <title>Diploid-dominant life cycles characterize the early evolution of Fungi.</title>
        <authorList>
            <person name="Amses K.R."/>
            <person name="Simmons D.R."/>
            <person name="Longcore J.E."/>
            <person name="Mondo S.J."/>
            <person name="Seto K."/>
            <person name="Jeronimo G.H."/>
            <person name="Bonds A.E."/>
            <person name="Quandt C.A."/>
            <person name="Davis W.J."/>
            <person name="Chang Y."/>
            <person name="Federici B.A."/>
            <person name="Kuo A."/>
            <person name="LaButti K."/>
            <person name="Pangilinan J."/>
            <person name="Andreopoulos W."/>
            <person name="Tritt A."/>
            <person name="Riley R."/>
            <person name="Hundley H."/>
            <person name="Johnson J."/>
            <person name="Lipzen A."/>
            <person name="Barry K."/>
            <person name="Lang B.F."/>
            <person name="Cuomo C.A."/>
            <person name="Buchler N.E."/>
            <person name="Grigoriev I.V."/>
            <person name="Spatafora J.W."/>
            <person name="Stajich J.E."/>
            <person name="James T.Y."/>
        </authorList>
    </citation>
    <scope>NUCLEOTIDE SEQUENCE</scope>
    <source>
        <strain evidence="2">AG</strain>
    </source>
</reference>
<dbReference type="EMBL" id="MU620897">
    <property type="protein sequence ID" value="KAI8583180.1"/>
    <property type="molecule type" value="Genomic_DNA"/>
</dbReference>
<dbReference type="Proteomes" id="UP001206595">
    <property type="component" value="Unassembled WGS sequence"/>
</dbReference>
<evidence type="ECO:0000256" key="1">
    <source>
        <dbReference type="SAM" id="MobiDB-lite"/>
    </source>
</evidence>
<keyword evidence="3" id="KW-1185">Reference proteome</keyword>
<feature type="compositionally biased region" description="Polar residues" evidence="1">
    <location>
        <begin position="33"/>
        <end position="55"/>
    </location>
</feature>
<evidence type="ECO:0000313" key="2">
    <source>
        <dbReference type="EMBL" id="KAI8583180.1"/>
    </source>
</evidence>
<gene>
    <name evidence="2" type="ORF">K450DRAFT_224572</name>
</gene>
<protein>
    <submittedName>
        <fullName evidence="2">Uncharacterized protein</fullName>
    </submittedName>
</protein>
<dbReference type="GeneID" id="75911589"/>
<dbReference type="AlphaFoldDB" id="A0AAD5EJ12"/>
<accession>A0AAD5EJ12</accession>
<sequence length="55" mass="6223">MDLYIRENDTLRRDNDNLKRDIERLRKTVQAAPATNSRSGTLPPSQDPAASTPQK</sequence>
<organism evidence="2 3">
    <name type="scientific">Umbelopsis ramanniana AG</name>
    <dbReference type="NCBI Taxonomy" id="1314678"/>
    <lineage>
        <taxon>Eukaryota</taxon>
        <taxon>Fungi</taxon>
        <taxon>Fungi incertae sedis</taxon>
        <taxon>Mucoromycota</taxon>
        <taxon>Mucoromycotina</taxon>
        <taxon>Umbelopsidomycetes</taxon>
        <taxon>Umbelopsidales</taxon>
        <taxon>Umbelopsidaceae</taxon>
        <taxon>Umbelopsis</taxon>
    </lineage>
</organism>
<comment type="caution">
    <text evidence="2">The sequence shown here is derived from an EMBL/GenBank/DDBJ whole genome shotgun (WGS) entry which is preliminary data.</text>
</comment>
<dbReference type="RefSeq" id="XP_051448184.1">
    <property type="nucleotide sequence ID" value="XM_051586241.1"/>
</dbReference>
<evidence type="ECO:0000313" key="3">
    <source>
        <dbReference type="Proteomes" id="UP001206595"/>
    </source>
</evidence>
<name>A0AAD5EJ12_UMBRA</name>
<reference evidence="2" key="1">
    <citation type="submission" date="2021-06" db="EMBL/GenBank/DDBJ databases">
        <authorList>
            <consortium name="DOE Joint Genome Institute"/>
            <person name="Mondo S.J."/>
            <person name="Amses K.R."/>
            <person name="Simmons D.R."/>
            <person name="Longcore J.E."/>
            <person name="Seto K."/>
            <person name="Alves G.H."/>
            <person name="Bonds A.E."/>
            <person name="Quandt C.A."/>
            <person name="Davis W.J."/>
            <person name="Chang Y."/>
            <person name="Letcher P.M."/>
            <person name="Powell M.J."/>
            <person name="Kuo A."/>
            <person name="Labutti K."/>
            <person name="Pangilinan J."/>
            <person name="Andreopoulos W."/>
            <person name="Tritt A."/>
            <person name="Riley R."/>
            <person name="Hundley H."/>
            <person name="Johnson J."/>
            <person name="Lipzen A."/>
            <person name="Barry K."/>
            <person name="Berbee M.L."/>
            <person name="Buchler N.E."/>
            <person name="Grigoriev I.V."/>
            <person name="Spatafora J.W."/>
            <person name="Stajich J.E."/>
            <person name="James T.Y."/>
        </authorList>
    </citation>
    <scope>NUCLEOTIDE SEQUENCE</scope>
    <source>
        <strain evidence="2">AG</strain>
    </source>
</reference>